<gene>
    <name evidence="1" type="ORF">LTRI10_LOCUS5121</name>
</gene>
<sequence>MKSAERQVNVLDGVGLINGPYVHGPKARYSTAHSTVSSGFSTVFVSVSPDLVIYDFFQPWAPRLAASLLHIPSVEFITTGADGFPFLQIRCGEKVNPVFFDSSPGTYGTRKRLPS</sequence>
<protein>
    <submittedName>
        <fullName evidence="1">Uncharacterized protein</fullName>
    </submittedName>
</protein>
<organism evidence="1 2">
    <name type="scientific">Linum trigynum</name>
    <dbReference type="NCBI Taxonomy" id="586398"/>
    <lineage>
        <taxon>Eukaryota</taxon>
        <taxon>Viridiplantae</taxon>
        <taxon>Streptophyta</taxon>
        <taxon>Embryophyta</taxon>
        <taxon>Tracheophyta</taxon>
        <taxon>Spermatophyta</taxon>
        <taxon>Magnoliopsida</taxon>
        <taxon>eudicotyledons</taxon>
        <taxon>Gunneridae</taxon>
        <taxon>Pentapetalae</taxon>
        <taxon>rosids</taxon>
        <taxon>fabids</taxon>
        <taxon>Malpighiales</taxon>
        <taxon>Linaceae</taxon>
        <taxon>Linum</taxon>
    </lineage>
</organism>
<dbReference type="EMBL" id="OZ034813">
    <property type="protein sequence ID" value="CAL1357497.1"/>
    <property type="molecule type" value="Genomic_DNA"/>
</dbReference>
<dbReference type="Gene3D" id="3.40.50.2000">
    <property type="entry name" value="Glycogen Phosphorylase B"/>
    <property type="match status" value="1"/>
</dbReference>
<evidence type="ECO:0000313" key="1">
    <source>
        <dbReference type="EMBL" id="CAL1357497.1"/>
    </source>
</evidence>
<dbReference type="Proteomes" id="UP001497516">
    <property type="component" value="Chromosome 1"/>
</dbReference>
<name>A0AAV2CNM0_9ROSI</name>
<dbReference type="AlphaFoldDB" id="A0AAV2CNM0"/>
<proteinExistence type="predicted"/>
<dbReference type="SUPFAM" id="SSF53756">
    <property type="entry name" value="UDP-Glycosyltransferase/glycogen phosphorylase"/>
    <property type="match status" value="1"/>
</dbReference>
<accession>A0AAV2CNM0</accession>
<reference evidence="1 2" key="1">
    <citation type="submission" date="2024-04" db="EMBL/GenBank/DDBJ databases">
        <authorList>
            <person name="Fracassetti M."/>
        </authorList>
    </citation>
    <scope>NUCLEOTIDE SEQUENCE [LARGE SCALE GENOMIC DNA]</scope>
</reference>
<keyword evidence="2" id="KW-1185">Reference proteome</keyword>
<evidence type="ECO:0000313" key="2">
    <source>
        <dbReference type="Proteomes" id="UP001497516"/>
    </source>
</evidence>